<organism evidence="2 3">
    <name type="scientific">Colletotrichum tanaceti</name>
    <dbReference type="NCBI Taxonomy" id="1306861"/>
    <lineage>
        <taxon>Eukaryota</taxon>
        <taxon>Fungi</taxon>
        <taxon>Dikarya</taxon>
        <taxon>Ascomycota</taxon>
        <taxon>Pezizomycotina</taxon>
        <taxon>Sordariomycetes</taxon>
        <taxon>Hypocreomycetidae</taxon>
        <taxon>Glomerellales</taxon>
        <taxon>Glomerellaceae</taxon>
        <taxon>Colletotrichum</taxon>
        <taxon>Colletotrichum destructivum species complex</taxon>
    </lineage>
</organism>
<sequence>MQFHLPVMLVTLAALTAPIVATCVVYGGTFGTRRRATDNCCWGKGFDSCNNQGHNHNLKCDRWTEHFCSEIKIPGTNRSISETCTSDCCSTLTGLGMECRK</sequence>
<dbReference type="Proteomes" id="UP000310108">
    <property type="component" value="Unassembled WGS sequence"/>
</dbReference>
<keyword evidence="1" id="KW-0732">Signal</keyword>
<comment type="caution">
    <text evidence="2">The sequence shown here is derived from an EMBL/GenBank/DDBJ whole genome shotgun (WGS) entry which is preliminary data.</text>
</comment>
<keyword evidence="3" id="KW-1185">Reference proteome</keyword>
<protein>
    <submittedName>
        <fullName evidence="2">Uncharacterized protein</fullName>
    </submittedName>
</protein>
<evidence type="ECO:0000313" key="3">
    <source>
        <dbReference type="Proteomes" id="UP000310108"/>
    </source>
</evidence>
<feature type="chain" id="PRO_5020904666" evidence="1">
    <location>
        <begin position="22"/>
        <end position="101"/>
    </location>
</feature>
<feature type="signal peptide" evidence="1">
    <location>
        <begin position="1"/>
        <end position="21"/>
    </location>
</feature>
<dbReference type="EMBL" id="PJEX01000583">
    <property type="protein sequence ID" value="TKW49256.1"/>
    <property type="molecule type" value="Genomic_DNA"/>
</dbReference>
<dbReference type="OrthoDB" id="3446835at2759"/>
<name>A0A4V6DFJ8_9PEZI</name>
<evidence type="ECO:0000256" key="1">
    <source>
        <dbReference type="SAM" id="SignalP"/>
    </source>
</evidence>
<evidence type="ECO:0000313" key="2">
    <source>
        <dbReference type="EMBL" id="TKW49256.1"/>
    </source>
</evidence>
<accession>A0A4V6DFJ8</accession>
<reference evidence="2 3" key="1">
    <citation type="journal article" date="2019" name="PLoS ONE">
        <title>Comparative genome analysis indicates high evolutionary potential of pathogenicity genes in Colletotrichum tanaceti.</title>
        <authorList>
            <person name="Lelwala R.V."/>
            <person name="Korhonen P.K."/>
            <person name="Young N.D."/>
            <person name="Scott J.B."/>
            <person name="Ades P.A."/>
            <person name="Gasser R.B."/>
            <person name="Taylor P.W.J."/>
        </authorList>
    </citation>
    <scope>NUCLEOTIDE SEQUENCE [LARGE SCALE GENOMIC DNA]</scope>
    <source>
        <strain evidence="2">BRIP57314</strain>
    </source>
</reference>
<dbReference type="AlphaFoldDB" id="A0A4V6DFJ8"/>
<proteinExistence type="predicted"/>
<gene>
    <name evidence="2" type="ORF">CTA1_157</name>
</gene>